<proteinExistence type="predicted"/>
<evidence type="ECO:0000256" key="4">
    <source>
        <dbReference type="PROSITE-ProRule" id="PRU00335"/>
    </source>
</evidence>
<dbReference type="EMBL" id="BAAANL010000003">
    <property type="protein sequence ID" value="GAA1860673.1"/>
    <property type="molecule type" value="Genomic_DNA"/>
</dbReference>
<feature type="DNA-binding region" description="H-T-H motif" evidence="4">
    <location>
        <begin position="40"/>
        <end position="59"/>
    </location>
</feature>
<name>A0ABP4ZNT4_9MICO</name>
<keyword evidence="1" id="KW-0805">Transcription regulation</keyword>
<dbReference type="InterPro" id="IPR009057">
    <property type="entry name" value="Homeodomain-like_sf"/>
</dbReference>
<dbReference type="PANTHER" id="PTHR30055">
    <property type="entry name" value="HTH-TYPE TRANSCRIPTIONAL REGULATOR RUTR"/>
    <property type="match status" value="1"/>
</dbReference>
<dbReference type="Pfam" id="PF00440">
    <property type="entry name" value="TetR_N"/>
    <property type="match status" value="1"/>
</dbReference>
<dbReference type="SUPFAM" id="SSF48498">
    <property type="entry name" value="Tetracyclin repressor-like, C-terminal domain"/>
    <property type="match status" value="1"/>
</dbReference>
<dbReference type="Proteomes" id="UP001501094">
    <property type="component" value="Unassembled WGS sequence"/>
</dbReference>
<evidence type="ECO:0000313" key="8">
    <source>
        <dbReference type="Proteomes" id="UP001501094"/>
    </source>
</evidence>
<evidence type="ECO:0000256" key="3">
    <source>
        <dbReference type="ARBA" id="ARBA00023163"/>
    </source>
</evidence>
<comment type="caution">
    <text evidence="7">The sequence shown here is derived from an EMBL/GenBank/DDBJ whole genome shotgun (WGS) entry which is preliminary data.</text>
</comment>
<dbReference type="InterPro" id="IPR004111">
    <property type="entry name" value="Repressor_TetR_C"/>
</dbReference>
<evidence type="ECO:0000256" key="1">
    <source>
        <dbReference type="ARBA" id="ARBA00023015"/>
    </source>
</evidence>
<evidence type="ECO:0000259" key="6">
    <source>
        <dbReference type="PROSITE" id="PS50977"/>
    </source>
</evidence>
<keyword evidence="8" id="KW-1185">Reference proteome</keyword>
<dbReference type="Pfam" id="PF02909">
    <property type="entry name" value="TetR_C_1"/>
    <property type="match status" value="1"/>
</dbReference>
<feature type="region of interest" description="Disordered" evidence="5">
    <location>
        <begin position="1"/>
        <end position="20"/>
    </location>
</feature>
<evidence type="ECO:0000256" key="5">
    <source>
        <dbReference type="SAM" id="MobiDB-lite"/>
    </source>
</evidence>
<accession>A0ABP4ZNT4</accession>
<dbReference type="InterPro" id="IPR050109">
    <property type="entry name" value="HTH-type_TetR-like_transc_reg"/>
</dbReference>
<dbReference type="PROSITE" id="PS50977">
    <property type="entry name" value="HTH_TETR_2"/>
    <property type="match status" value="1"/>
</dbReference>
<sequence length="239" mass="25782">MGHVHEKPSEAQPRRRPLNRERVQAAAVEVADRDGLKAVTMRSVGALLGVEAMALYRHVSGKNDLLDSLAEVVIGEINDACAALPAPPDPAAWRARLRARILTARATLLKHPWAPALIGSHGTMGPAFLRYIDEFGAILADGGFTLDTIHHALHAFGPRALGFSPELFQPGAPAVEEMGDDEEAALAELAALADEYPFVARLTEHLAHEASTTLGWCDDQDEFEFGLDVMLDGLEGRRG</sequence>
<reference evidence="8" key="1">
    <citation type="journal article" date="2019" name="Int. J. Syst. Evol. Microbiol.">
        <title>The Global Catalogue of Microorganisms (GCM) 10K type strain sequencing project: providing services to taxonomists for standard genome sequencing and annotation.</title>
        <authorList>
            <consortium name="The Broad Institute Genomics Platform"/>
            <consortium name="The Broad Institute Genome Sequencing Center for Infectious Disease"/>
            <person name="Wu L."/>
            <person name="Ma J."/>
        </authorList>
    </citation>
    <scope>NUCLEOTIDE SEQUENCE [LARGE SCALE GENOMIC DNA]</scope>
    <source>
        <strain evidence="8">JCM 14326</strain>
    </source>
</reference>
<dbReference type="InterPro" id="IPR001647">
    <property type="entry name" value="HTH_TetR"/>
</dbReference>
<evidence type="ECO:0000256" key="2">
    <source>
        <dbReference type="ARBA" id="ARBA00023125"/>
    </source>
</evidence>
<keyword evidence="3" id="KW-0804">Transcription</keyword>
<dbReference type="SUPFAM" id="SSF46689">
    <property type="entry name" value="Homeodomain-like"/>
    <property type="match status" value="1"/>
</dbReference>
<gene>
    <name evidence="7" type="ORF">GCM10009751_17860</name>
</gene>
<dbReference type="PANTHER" id="PTHR30055:SF151">
    <property type="entry name" value="TRANSCRIPTIONAL REGULATORY PROTEIN"/>
    <property type="match status" value="1"/>
</dbReference>
<dbReference type="InterPro" id="IPR036271">
    <property type="entry name" value="Tet_transcr_reg_TetR-rel_C_sf"/>
</dbReference>
<dbReference type="Gene3D" id="1.10.10.60">
    <property type="entry name" value="Homeodomain-like"/>
    <property type="match status" value="1"/>
</dbReference>
<dbReference type="Gene3D" id="1.10.357.10">
    <property type="entry name" value="Tetracycline Repressor, domain 2"/>
    <property type="match status" value="1"/>
</dbReference>
<feature type="domain" description="HTH tetR-type" evidence="6">
    <location>
        <begin position="17"/>
        <end position="77"/>
    </location>
</feature>
<organism evidence="7 8">
    <name type="scientific">Myceligenerans crystallogenes</name>
    <dbReference type="NCBI Taxonomy" id="316335"/>
    <lineage>
        <taxon>Bacteria</taxon>
        <taxon>Bacillati</taxon>
        <taxon>Actinomycetota</taxon>
        <taxon>Actinomycetes</taxon>
        <taxon>Micrococcales</taxon>
        <taxon>Promicromonosporaceae</taxon>
        <taxon>Myceligenerans</taxon>
    </lineage>
</organism>
<evidence type="ECO:0000313" key="7">
    <source>
        <dbReference type="EMBL" id="GAA1860673.1"/>
    </source>
</evidence>
<keyword evidence="2 4" id="KW-0238">DNA-binding</keyword>
<protein>
    <submittedName>
        <fullName evidence="7">TetR/AcrR family transcriptional regulator C-terminal domain-containing protein</fullName>
    </submittedName>
</protein>